<gene>
    <name evidence="3" type="ORF">GCM10007350_01100</name>
</gene>
<evidence type="ECO:0000259" key="2">
    <source>
        <dbReference type="Pfam" id="PF13466"/>
    </source>
</evidence>
<sequence>MSAELIVGPDTLQLRGRLDAGGAAAIWAQARSAVTAGCVVDASGVDYCDGAGSALLFDLIQRGARVDGLPERYAALLADLNPDKPLTVQSPKPHGIADELADFGKAVTSEFTLTMAFIGVFTADIARIFTARGKIRWRNGFAVASSAGADALPIIALVAFLFGVILSFQSAVPMRQFGAELFVADLVGLSLVRELAPLMTAILLAGRTGAAFAAELGTMKVNEEINALVTLGLDPFRFLVIPRLLAVALIMPMLTVCAEVIGLAGMALVMASFDVPLATSLHRATAIVGFSDFFGGLGKSMVFGFFIAAIGCLRGLRTGAGAAAVGESTTRAVVSSIVMLVVVDGLFAVMFYILGW</sequence>
<keyword evidence="4" id="KW-1185">Reference proteome</keyword>
<keyword evidence="1" id="KW-0812">Transmembrane</keyword>
<feature type="domain" description="MlaB-like STAS" evidence="2">
    <location>
        <begin position="12"/>
        <end position="62"/>
    </location>
</feature>
<dbReference type="InterPro" id="IPR030802">
    <property type="entry name" value="Permease_MalE"/>
</dbReference>
<comment type="caution">
    <text evidence="3">The sequence shown here is derived from an EMBL/GenBank/DDBJ whole genome shotgun (WGS) entry which is preliminary data.</text>
</comment>
<organism evidence="3 4">
    <name type="scientific">Jeongeupia chitinilytica</name>
    <dbReference type="NCBI Taxonomy" id="1041641"/>
    <lineage>
        <taxon>Bacteria</taxon>
        <taxon>Pseudomonadati</taxon>
        <taxon>Pseudomonadota</taxon>
        <taxon>Betaproteobacteria</taxon>
        <taxon>Neisseriales</taxon>
        <taxon>Chitinibacteraceae</taxon>
        <taxon>Jeongeupia</taxon>
    </lineage>
</organism>
<keyword evidence="1" id="KW-1133">Transmembrane helix</keyword>
<dbReference type="PANTHER" id="PTHR30188:SF3">
    <property type="entry name" value="ABC TRANSPORTER PERMEASE"/>
    <property type="match status" value="1"/>
</dbReference>
<dbReference type="Pfam" id="PF13466">
    <property type="entry name" value="STAS_2"/>
    <property type="match status" value="1"/>
</dbReference>
<dbReference type="Gene3D" id="3.30.750.24">
    <property type="entry name" value="STAS domain"/>
    <property type="match status" value="1"/>
</dbReference>
<evidence type="ECO:0000313" key="3">
    <source>
        <dbReference type="EMBL" id="GHD55436.1"/>
    </source>
</evidence>
<keyword evidence="3" id="KW-0645">Protease</keyword>
<dbReference type="RefSeq" id="WP_189458203.1">
    <property type="nucleotide sequence ID" value="NZ_BMYO01000001.1"/>
</dbReference>
<dbReference type="GO" id="GO:0008237">
    <property type="term" value="F:metallopeptidase activity"/>
    <property type="evidence" value="ECO:0007669"/>
    <property type="project" value="UniProtKB-KW"/>
</dbReference>
<feature type="transmembrane region" description="Helical" evidence="1">
    <location>
        <begin position="244"/>
        <end position="273"/>
    </location>
</feature>
<keyword evidence="3" id="KW-0378">Hydrolase</keyword>
<dbReference type="Pfam" id="PF02405">
    <property type="entry name" value="MlaE"/>
    <property type="match status" value="1"/>
</dbReference>
<dbReference type="InterPro" id="IPR036513">
    <property type="entry name" value="STAS_dom_sf"/>
</dbReference>
<evidence type="ECO:0000313" key="4">
    <source>
        <dbReference type="Proteomes" id="UP000604737"/>
    </source>
</evidence>
<keyword evidence="1" id="KW-0472">Membrane</keyword>
<feature type="transmembrane region" description="Helical" evidence="1">
    <location>
        <begin position="333"/>
        <end position="354"/>
    </location>
</feature>
<reference evidence="4" key="1">
    <citation type="journal article" date="2019" name="Int. J. Syst. Evol. Microbiol.">
        <title>The Global Catalogue of Microorganisms (GCM) 10K type strain sequencing project: providing services to taxonomists for standard genome sequencing and annotation.</title>
        <authorList>
            <consortium name="The Broad Institute Genomics Platform"/>
            <consortium name="The Broad Institute Genome Sequencing Center for Infectious Disease"/>
            <person name="Wu L."/>
            <person name="Ma J."/>
        </authorList>
    </citation>
    <scope>NUCLEOTIDE SEQUENCE [LARGE SCALE GENOMIC DNA]</scope>
    <source>
        <strain evidence="4">KCTC 23701</strain>
    </source>
</reference>
<keyword evidence="3" id="KW-0482">Metalloprotease</keyword>
<dbReference type="SUPFAM" id="SSF52091">
    <property type="entry name" value="SpoIIaa-like"/>
    <property type="match status" value="1"/>
</dbReference>
<proteinExistence type="predicted"/>
<feature type="transmembrane region" description="Helical" evidence="1">
    <location>
        <begin position="293"/>
        <end position="313"/>
    </location>
</feature>
<accession>A0ABQ3GVG0</accession>
<dbReference type="InterPro" id="IPR058548">
    <property type="entry name" value="MlaB-like_STAS"/>
</dbReference>
<dbReference type="Proteomes" id="UP000604737">
    <property type="component" value="Unassembled WGS sequence"/>
</dbReference>
<dbReference type="PANTHER" id="PTHR30188">
    <property type="entry name" value="ABC TRANSPORTER PERMEASE PROTEIN-RELATED"/>
    <property type="match status" value="1"/>
</dbReference>
<protein>
    <submittedName>
        <fullName evidence="3">Glycoprotein endopeptidase metalloprotease</fullName>
    </submittedName>
</protein>
<feature type="transmembrane region" description="Helical" evidence="1">
    <location>
        <begin position="141"/>
        <end position="166"/>
    </location>
</feature>
<name>A0ABQ3GVG0_9NEIS</name>
<dbReference type="EMBL" id="BMYO01000001">
    <property type="protein sequence ID" value="GHD55436.1"/>
    <property type="molecule type" value="Genomic_DNA"/>
</dbReference>
<evidence type="ECO:0000256" key="1">
    <source>
        <dbReference type="SAM" id="Phobius"/>
    </source>
</evidence>